<evidence type="ECO:0000313" key="4">
    <source>
        <dbReference type="Proteomes" id="UP000308697"/>
    </source>
</evidence>
<feature type="chain" id="PRO_5020733542" evidence="2">
    <location>
        <begin position="28"/>
        <end position="80"/>
    </location>
</feature>
<name>A0A4U0NDL0_9ACTN</name>
<accession>A0A4U0NDL0</accession>
<reference evidence="3 4" key="1">
    <citation type="submission" date="2019-04" db="EMBL/GenBank/DDBJ databases">
        <title>Streptomyces piniterrae sp. nov., a heliquinomycin-producing actinomycete isolated from rhizosphere soil of Pinus yunnanensis.</title>
        <authorList>
            <person name="Zhuang X."/>
            <person name="Zhao J."/>
        </authorList>
    </citation>
    <scope>NUCLEOTIDE SEQUENCE [LARGE SCALE GENOMIC DNA]</scope>
    <source>
        <strain evidence="4">jys28</strain>
    </source>
</reference>
<evidence type="ECO:0000256" key="1">
    <source>
        <dbReference type="SAM" id="MobiDB-lite"/>
    </source>
</evidence>
<protein>
    <submittedName>
        <fullName evidence="3">Uncharacterized protein</fullName>
    </submittedName>
</protein>
<keyword evidence="2" id="KW-0732">Signal</keyword>
<gene>
    <name evidence="3" type="ORF">FCH28_19760</name>
</gene>
<organism evidence="3 4">
    <name type="scientific">Streptomyces piniterrae</name>
    <dbReference type="NCBI Taxonomy" id="2571125"/>
    <lineage>
        <taxon>Bacteria</taxon>
        <taxon>Bacillati</taxon>
        <taxon>Actinomycetota</taxon>
        <taxon>Actinomycetes</taxon>
        <taxon>Kitasatosporales</taxon>
        <taxon>Streptomycetaceae</taxon>
        <taxon>Streptomyces</taxon>
    </lineage>
</organism>
<evidence type="ECO:0000256" key="2">
    <source>
        <dbReference type="SAM" id="SignalP"/>
    </source>
</evidence>
<sequence length="80" mass="8331">MTRIKRTLVTVAIATAAAGGAATPAMADSHTPVAGGFTALDSHRPISEGFTTQDSHRPIPEGFTTQDSHRPYAPQSAATR</sequence>
<dbReference type="RefSeq" id="WP_136741375.1">
    <property type="nucleotide sequence ID" value="NZ_SUMB01000006.1"/>
</dbReference>
<proteinExistence type="predicted"/>
<dbReference type="AlphaFoldDB" id="A0A4U0NDL0"/>
<dbReference type="EMBL" id="SUMB01000006">
    <property type="protein sequence ID" value="TJZ52076.1"/>
    <property type="molecule type" value="Genomic_DNA"/>
</dbReference>
<feature type="signal peptide" evidence="2">
    <location>
        <begin position="1"/>
        <end position="27"/>
    </location>
</feature>
<comment type="caution">
    <text evidence="3">The sequence shown here is derived from an EMBL/GenBank/DDBJ whole genome shotgun (WGS) entry which is preliminary data.</text>
</comment>
<dbReference type="Proteomes" id="UP000308697">
    <property type="component" value="Unassembled WGS sequence"/>
</dbReference>
<keyword evidence="4" id="KW-1185">Reference proteome</keyword>
<evidence type="ECO:0000313" key="3">
    <source>
        <dbReference type="EMBL" id="TJZ52076.1"/>
    </source>
</evidence>
<feature type="region of interest" description="Disordered" evidence="1">
    <location>
        <begin position="19"/>
        <end position="80"/>
    </location>
</feature>